<name>A0ABT6GRE6_MYCGU</name>
<evidence type="ECO:0000313" key="2">
    <source>
        <dbReference type="Proteomes" id="UP001154266"/>
    </source>
</evidence>
<organism evidence="1 2">
    <name type="scientific">Mycolicibacterium gadium</name>
    <name type="common">Mycobacterium gadium</name>
    <dbReference type="NCBI Taxonomy" id="1794"/>
    <lineage>
        <taxon>Bacteria</taxon>
        <taxon>Bacillati</taxon>
        <taxon>Actinomycetota</taxon>
        <taxon>Actinomycetes</taxon>
        <taxon>Mycobacteriales</taxon>
        <taxon>Mycobacteriaceae</taxon>
        <taxon>Mycolicibacterium</taxon>
    </lineage>
</organism>
<sequence>MAGEPMDVLSAEESWNLLSSQTLGRLVSCVDGYPEIFPVNFVVQRRTVLFRTAEFATKLFTVVMNAHVAFEADDHNVSEGWSVIVKGIAQVLNTADEIEEARRAQLLPWTAGMKPRYVRVEPIEISGRRFRFGSAAVAD</sequence>
<dbReference type="InterPro" id="IPR012349">
    <property type="entry name" value="Split_barrel_FMN-bd"/>
</dbReference>
<proteinExistence type="predicted"/>
<dbReference type="SUPFAM" id="SSF50475">
    <property type="entry name" value="FMN-binding split barrel"/>
    <property type="match status" value="1"/>
</dbReference>
<evidence type="ECO:0000313" key="1">
    <source>
        <dbReference type="EMBL" id="MDG5483659.1"/>
    </source>
</evidence>
<comment type="caution">
    <text evidence="1">The sequence shown here is derived from an EMBL/GenBank/DDBJ whole genome shotgun (WGS) entry which is preliminary data.</text>
</comment>
<dbReference type="Pfam" id="PF12900">
    <property type="entry name" value="Pyridox_ox_2"/>
    <property type="match status" value="1"/>
</dbReference>
<keyword evidence="2" id="KW-1185">Reference proteome</keyword>
<accession>A0ABT6GRE6</accession>
<gene>
    <name evidence="1" type="ORF">MNO81_12740</name>
</gene>
<reference evidence="1" key="1">
    <citation type="journal article" date="2023" name="Environ. Microbiol.">
        <title>The 2-methylpropene degradation pathway in Mycobacteriaceae family strains.</title>
        <authorList>
            <person name="Helbich S."/>
            <person name="Barrantes I."/>
            <person name="Dos Anjos Borges L.G."/>
            <person name="Pieper D.H."/>
            <person name="Vainshtein Y."/>
            <person name="Sohn K."/>
            <person name="Engesser K.H."/>
        </authorList>
    </citation>
    <scope>NUCLEOTIDE SEQUENCE</scope>
    <source>
        <strain evidence="1">IBE100</strain>
    </source>
</reference>
<dbReference type="RefSeq" id="WP_278221313.1">
    <property type="nucleotide sequence ID" value="NZ_DAIQXI010000006.1"/>
</dbReference>
<dbReference type="Gene3D" id="2.30.110.10">
    <property type="entry name" value="Electron Transport, Fmn-binding Protein, Chain A"/>
    <property type="match status" value="1"/>
</dbReference>
<dbReference type="Proteomes" id="UP001154266">
    <property type="component" value="Unassembled WGS sequence"/>
</dbReference>
<dbReference type="EMBL" id="JAKZMO010000009">
    <property type="protein sequence ID" value="MDG5483659.1"/>
    <property type="molecule type" value="Genomic_DNA"/>
</dbReference>
<dbReference type="InterPro" id="IPR024747">
    <property type="entry name" value="Pyridox_Oxase-rel"/>
</dbReference>
<protein>
    <submittedName>
        <fullName evidence="1">Pyridoxamine 5'-phosphate oxidase family protein</fullName>
    </submittedName>
</protein>